<evidence type="ECO:0000313" key="4">
    <source>
        <dbReference type="Proteomes" id="UP000183766"/>
    </source>
</evidence>
<evidence type="ECO:0000313" key="3">
    <source>
        <dbReference type="Proteomes" id="UP000183040"/>
    </source>
</evidence>
<organism evidence="2 4">
    <name type="scientific">Bacteroides xylanisolvens</name>
    <dbReference type="NCBI Taxonomy" id="371601"/>
    <lineage>
        <taxon>Bacteria</taxon>
        <taxon>Pseudomonadati</taxon>
        <taxon>Bacteroidota</taxon>
        <taxon>Bacteroidia</taxon>
        <taxon>Bacteroidales</taxon>
        <taxon>Bacteroidaceae</taxon>
        <taxon>Bacteroides</taxon>
    </lineage>
</organism>
<sequence>MYFFTNFYKNASSPIFYDYLCSRNEKLIRNISLHKKHTHNDKNSI</sequence>
<dbReference type="Proteomes" id="UP000183040">
    <property type="component" value="Unassembled WGS sequence"/>
</dbReference>
<evidence type="ECO:0000313" key="2">
    <source>
        <dbReference type="EMBL" id="SFM61141.1"/>
    </source>
</evidence>
<name>A0A1I4S9X0_9BACE</name>
<accession>A0A1I4S9X0</accession>
<dbReference type="EMBL" id="FOUM01000007">
    <property type="protein sequence ID" value="SFM61141.1"/>
    <property type="molecule type" value="Genomic_DNA"/>
</dbReference>
<dbReference type="EMBL" id="FNRP01000006">
    <property type="protein sequence ID" value="SEA45280.1"/>
    <property type="molecule type" value="Genomic_DNA"/>
</dbReference>
<dbReference type="AlphaFoldDB" id="A0A1I4S9X0"/>
<protein>
    <submittedName>
        <fullName evidence="2">Uncharacterized protein</fullName>
    </submittedName>
</protein>
<dbReference type="Proteomes" id="UP000183766">
    <property type="component" value="Unassembled WGS sequence"/>
</dbReference>
<proteinExistence type="predicted"/>
<gene>
    <name evidence="1" type="ORF">SAMN04487924_106149</name>
    <name evidence="2" type="ORF">SAMN05216250_107127</name>
</gene>
<evidence type="ECO:0000313" key="1">
    <source>
        <dbReference type="EMBL" id="SEA45280.1"/>
    </source>
</evidence>
<reference evidence="3 4" key="1">
    <citation type="submission" date="2016-10" db="EMBL/GenBank/DDBJ databases">
        <authorList>
            <person name="de Groot N.N."/>
        </authorList>
    </citation>
    <scope>NUCLEOTIDE SEQUENCE [LARGE SCALE GENOMIC DNA]</scope>
    <source>
        <strain evidence="2 4">NLAE-zl-C202</strain>
        <strain evidence="1 3">NLAE-zl-G339</strain>
    </source>
</reference>